<dbReference type="NCBIfam" id="NF041516">
    <property type="entry name" value="PA2928_fam"/>
    <property type="match status" value="1"/>
</dbReference>
<dbReference type="EMBL" id="CP012752">
    <property type="protein sequence ID" value="ALG09520.1"/>
    <property type="molecule type" value="Genomic_DNA"/>
</dbReference>
<keyword evidence="1" id="KW-0812">Transmembrane</keyword>
<dbReference type="KEGG" id="kphy:AOZ06_23765"/>
<evidence type="ECO:0000313" key="2">
    <source>
        <dbReference type="EMBL" id="ALG09520.1"/>
    </source>
</evidence>
<keyword evidence="3" id="KW-1185">Reference proteome</keyword>
<organism evidence="2 3">
    <name type="scientific">Kibdelosporangium phytohabitans</name>
    <dbReference type="NCBI Taxonomy" id="860235"/>
    <lineage>
        <taxon>Bacteria</taxon>
        <taxon>Bacillati</taxon>
        <taxon>Actinomycetota</taxon>
        <taxon>Actinomycetes</taxon>
        <taxon>Pseudonocardiales</taxon>
        <taxon>Pseudonocardiaceae</taxon>
        <taxon>Kibdelosporangium</taxon>
    </lineage>
</organism>
<keyword evidence="1" id="KW-0472">Membrane</keyword>
<gene>
    <name evidence="2" type="ORF">AOZ06_23765</name>
</gene>
<dbReference type="STRING" id="860235.AOZ06_23765"/>
<accession>A0A0N9I1J5</accession>
<dbReference type="Gene3D" id="2.130.10.10">
    <property type="entry name" value="YVTN repeat-like/Quinoprotein amine dehydrogenase"/>
    <property type="match status" value="1"/>
</dbReference>
<dbReference type="Proteomes" id="UP000063699">
    <property type="component" value="Chromosome"/>
</dbReference>
<sequence length="354" mass="37207">MIGRTLPTLKLFDMYQPIRKARRRLPVLLLIPLLLFGLMFFGFSYLVSSEPDIEVQTGVGFAASDGRELVLVPYERHGTRGMFQMMTQDMFQVRLAAVDMATGTAVWDTQLSDKLVWEASVLAAGRSHLYVATDSGLVILDLRTGAEVAAGGAVTGLGEKYVAGRAAYGYDPDGRSVVAMNADGALLTIGLDSVTAGPARPEIAAKWAGVLSPGRPDTSPSATASKVSLATGEQVQLRERAVGNALVRVGADKRETPLGNVVFPSAALVVGGATPQHVLVRHNRTVNDTDPALSVVSLQTGAVTGALPIESSPERALTASNGTTAVVTRTEIATVTADGRISALTIGKTDFFGN</sequence>
<evidence type="ECO:0000313" key="3">
    <source>
        <dbReference type="Proteomes" id="UP000063699"/>
    </source>
</evidence>
<proteinExistence type="predicted"/>
<name>A0A0N9I1J5_9PSEU</name>
<dbReference type="AlphaFoldDB" id="A0A0N9I1J5"/>
<protein>
    <submittedName>
        <fullName evidence="2">Uncharacterized protein</fullName>
    </submittedName>
</protein>
<keyword evidence="1" id="KW-1133">Transmembrane helix</keyword>
<dbReference type="InterPro" id="IPR048161">
    <property type="entry name" value="PA2928-like"/>
</dbReference>
<feature type="transmembrane region" description="Helical" evidence="1">
    <location>
        <begin position="27"/>
        <end position="47"/>
    </location>
</feature>
<dbReference type="OrthoDB" id="4601746at2"/>
<dbReference type="InterPro" id="IPR011047">
    <property type="entry name" value="Quinoprotein_ADH-like_sf"/>
</dbReference>
<reference evidence="2 3" key="1">
    <citation type="submission" date="2015-07" db="EMBL/GenBank/DDBJ databases">
        <title>Genome sequencing of Kibdelosporangium phytohabitans.</title>
        <authorList>
            <person name="Qin S."/>
            <person name="Xing K."/>
        </authorList>
    </citation>
    <scope>NUCLEOTIDE SEQUENCE [LARGE SCALE GENOMIC DNA]</scope>
    <source>
        <strain evidence="2 3">KLBMP1111</strain>
    </source>
</reference>
<dbReference type="SUPFAM" id="SSF50998">
    <property type="entry name" value="Quinoprotein alcohol dehydrogenase-like"/>
    <property type="match status" value="1"/>
</dbReference>
<dbReference type="InterPro" id="IPR015943">
    <property type="entry name" value="WD40/YVTN_repeat-like_dom_sf"/>
</dbReference>
<evidence type="ECO:0000256" key="1">
    <source>
        <dbReference type="SAM" id="Phobius"/>
    </source>
</evidence>